<keyword evidence="2" id="KW-0540">Nuclease</keyword>
<comment type="caution">
    <text evidence="6">The sequence shown here is derived from an EMBL/GenBank/DDBJ whole genome shotgun (WGS) entry which is preliminary data.</text>
</comment>
<protein>
    <submittedName>
        <fullName evidence="6">Uncharacterized protein</fullName>
    </submittedName>
</protein>
<keyword evidence="3" id="KW-0255">Endonuclease</keyword>
<keyword evidence="1" id="KW-0819">tRNA processing</keyword>
<keyword evidence="4" id="KW-0378">Hydrolase</keyword>
<dbReference type="GO" id="GO:0008033">
    <property type="term" value="P:tRNA processing"/>
    <property type="evidence" value="ECO:0007669"/>
    <property type="project" value="UniProtKB-KW"/>
</dbReference>
<evidence type="ECO:0000256" key="1">
    <source>
        <dbReference type="ARBA" id="ARBA00022694"/>
    </source>
</evidence>
<evidence type="ECO:0000256" key="4">
    <source>
        <dbReference type="ARBA" id="ARBA00022801"/>
    </source>
</evidence>
<dbReference type="EMBL" id="PCVI01000066">
    <property type="protein sequence ID" value="PIQ69713.1"/>
    <property type="molecule type" value="Genomic_DNA"/>
</dbReference>
<dbReference type="InterPro" id="IPR000100">
    <property type="entry name" value="RNase_P"/>
</dbReference>
<dbReference type="InterPro" id="IPR020568">
    <property type="entry name" value="Ribosomal_Su5_D2-typ_SF"/>
</dbReference>
<evidence type="ECO:0000256" key="3">
    <source>
        <dbReference type="ARBA" id="ARBA00022759"/>
    </source>
</evidence>
<evidence type="ECO:0000256" key="5">
    <source>
        <dbReference type="ARBA" id="ARBA00022884"/>
    </source>
</evidence>
<dbReference type="GO" id="GO:0004526">
    <property type="term" value="F:ribonuclease P activity"/>
    <property type="evidence" value="ECO:0007669"/>
    <property type="project" value="InterPro"/>
</dbReference>
<dbReference type="Gene3D" id="3.30.230.10">
    <property type="match status" value="1"/>
</dbReference>
<gene>
    <name evidence="6" type="ORF">COV89_04310</name>
</gene>
<dbReference type="AlphaFoldDB" id="A0A2H0KGJ7"/>
<keyword evidence="5" id="KW-0694">RNA-binding</keyword>
<dbReference type="GO" id="GO:0000049">
    <property type="term" value="F:tRNA binding"/>
    <property type="evidence" value="ECO:0007669"/>
    <property type="project" value="InterPro"/>
</dbReference>
<evidence type="ECO:0000313" key="7">
    <source>
        <dbReference type="Proteomes" id="UP000231371"/>
    </source>
</evidence>
<dbReference type="Pfam" id="PF00825">
    <property type="entry name" value="Ribonuclease_P"/>
    <property type="match status" value="1"/>
</dbReference>
<evidence type="ECO:0000256" key="2">
    <source>
        <dbReference type="ARBA" id="ARBA00022722"/>
    </source>
</evidence>
<dbReference type="InterPro" id="IPR014721">
    <property type="entry name" value="Ribsml_uS5_D2-typ_fold_subgr"/>
</dbReference>
<organism evidence="6 7">
    <name type="scientific">Candidatus Shapirobacteria bacterium CG11_big_fil_rev_8_21_14_0_20_40_12</name>
    <dbReference type="NCBI Taxonomy" id="1974889"/>
    <lineage>
        <taxon>Bacteria</taxon>
        <taxon>Candidatus Shapironibacteriota</taxon>
    </lineage>
</organism>
<reference evidence="6 7" key="1">
    <citation type="submission" date="2017-09" db="EMBL/GenBank/DDBJ databases">
        <title>Depth-based differentiation of microbial function through sediment-hosted aquifers and enrichment of novel symbionts in the deep terrestrial subsurface.</title>
        <authorList>
            <person name="Probst A.J."/>
            <person name="Ladd B."/>
            <person name="Jarett J.K."/>
            <person name="Geller-Mcgrath D.E."/>
            <person name="Sieber C.M."/>
            <person name="Emerson J.B."/>
            <person name="Anantharaman K."/>
            <person name="Thomas B.C."/>
            <person name="Malmstrom R."/>
            <person name="Stieglmeier M."/>
            <person name="Klingl A."/>
            <person name="Woyke T."/>
            <person name="Ryan C.M."/>
            <person name="Banfield J.F."/>
        </authorList>
    </citation>
    <scope>NUCLEOTIDE SEQUENCE [LARGE SCALE GENOMIC DNA]</scope>
    <source>
        <strain evidence="6">CG11_big_fil_rev_8_21_14_0_20_40_12</strain>
    </source>
</reference>
<dbReference type="Proteomes" id="UP000231371">
    <property type="component" value="Unassembled WGS sequence"/>
</dbReference>
<proteinExistence type="predicted"/>
<evidence type="ECO:0000313" key="6">
    <source>
        <dbReference type="EMBL" id="PIQ69713.1"/>
    </source>
</evidence>
<dbReference type="SUPFAM" id="SSF54211">
    <property type="entry name" value="Ribosomal protein S5 domain 2-like"/>
    <property type="match status" value="1"/>
</dbReference>
<accession>A0A2H0KGJ7</accession>
<name>A0A2H0KGJ7_9BACT</name>
<sequence>MLAKSSRLNRVEINLLRDPGRKGKIIQGSFFGLIFKESSQSGKFGVIISNKISPKAVERNRIKRLLYRTVEDKMADETGFFLFLAKRNCVNAGLEEFEKEVKFFQDNIIG</sequence>